<dbReference type="EMBL" id="CP101988">
    <property type="protein sequence ID" value="UUI76961.1"/>
    <property type="molecule type" value="Genomic_DNA"/>
</dbReference>
<dbReference type="InterPro" id="IPR013784">
    <property type="entry name" value="Carb-bd-like_fold"/>
</dbReference>
<sequence length="1538" mass="151132">MAGVVTGPAGAVGGAQITITDGVTTVVTSASTTGAIGRWSVDGLSTPSTYLVTATADGLGAQSALVTLAPDGSAAVDLALASGVAAVSGVVTGPDSLGGVGGLGGVTVTATDGDDVVRLASTVTDGPVGAYTLADLPSPGVYTVTFEGPAHASQSHQVTLGEGSSHVGLDAQLTLASGVVQGSLVDTAGSGLAGAGITVGNGEHTYKTMSTSDARGSFRLNGVEPGDYVVTAELFGHVTGHAQVTVTAGQASDADLVLTAVDGDGLEATSFVRGRASDARTGSAITCPDLPVADCVVAVELQRQRLDGTTETVRVTTAPSLEYTIPPAGGEGLLPGLYTLVVSAPGYEPQRVDVEVPMGQTVRAAQASLLPSPSVVGSVQARVGAVPDASCVIVATAGASPGDVRAADCVFGTTADGATTCAITSPVATASVRCSAIGLNGSYEVARLVSGGYSVWVESADDEYRAQPPTPVSLAAGEVRRLDHTVDRLGRITLSVLADEGTGALTAADGAAVVPHLAPTPAQPGGPLPSSSTDAQGQVLVRALEPGSYRFDVTWSSAGGAAVSGSTVQIAVGDNQDLASQVVLTRSGREFSGRVVTQLAVGSASPVGGVQVKVTGTTGYAGLVPQRSSVTITTSPTGDFRIAAVPDPTPHAVPTGVLALVADTVSVDIVDPSGRYQGVTRASVTIDELLAVPIEVQPSGQRFSGTLTADGGSIDLSAASFEVLSTPPGVGSVRLVSTSAGVLTWRDLNQPADPAAGGSATLARPGEYRVQASLPGYDTVTTTAIFEPGQPAVLAMSLQRHGELRVSVVATGTGHAVADPVVTLTRPGATDLTVTASPGTSWVDFGELPSGRYSVSVRAAGHAFTTGTVTVSPGQTTADPQTVPVALLGAIAGRVQVSIGGSLRALPGVLVTATSDASGQVFTATTDATGAYRLSGTTIVQGLAAGTWRVSAALNGYTPAYSGSGVAVAVPSGAPAPVPLDMTMNADKVALLVDVYDPVTGNGVDGLTVRLLHNSAIITPTCAAATTGTSVCSQVPGRYGFAQLEPGTYTLDVAGGNFAPLTVAVTVGAGTTTQVSVPVAARANTVQGVVSGQSGASAATPITGATVRLLRDGALVATTTTANGAFAFLTVADGSYVLSIERAGYGATNRALAVQGGQSVSVDITLYADARQVTVTLESVNGYDLTGALVGLEPEAGSGQLALAAQPVVRGSGSATTYTTTFNQVPQGVWTARAGGPSGHYGVWTEQVGPTDSAVTIQVDEVRVRLRVTSTDPNPPQSVTLDVAAAQGAALTEHAPVNGGVVTVFFRKGPGTVTARLPGGPWSVTPTSQVIGGGATDVLAAFSVDRAGTPTATTATPATLVSGSAAVLRATVAPVPSGGTVTFSLNGATVGTATVSTTTGVAELTGVSLAGLPLGPATVGAVYSGSATHAGSTAPVVQATVQAASTTALTADPPTAAVGGTVTLTAVVSSAGSASGAVAFSGPGCAGAPVAVSGGQAVTTCVLPGWASGAAAYTATFSPSGGNAQTAGSSGATTVTVS</sequence>
<dbReference type="EC" id="3.2.1.1" evidence="2"/>
<dbReference type="PANTHER" id="PTHR23303">
    <property type="entry name" value="CARBOXYPEPTIDASE REGULATORY REGION-CONTAINING"/>
    <property type="match status" value="1"/>
</dbReference>
<reference evidence="6 7" key="1">
    <citation type="submission" date="2022-07" db="EMBL/GenBank/DDBJ databases">
        <title>Novel species in genus cellulomonas.</title>
        <authorList>
            <person name="Ye L."/>
        </authorList>
    </citation>
    <scope>NUCLEOTIDE SEQUENCE [LARGE SCALE GENOMIC DNA]</scope>
    <source>
        <strain evidence="7">zg-Y338</strain>
    </source>
</reference>
<dbReference type="InterPro" id="IPR013783">
    <property type="entry name" value="Ig-like_fold"/>
</dbReference>
<dbReference type="InterPro" id="IPR051417">
    <property type="entry name" value="SDr/BOS_complex"/>
</dbReference>
<organism evidence="6 7">
    <name type="scientific">Cellulomonas chengniuliangii</name>
    <dbReference type="NCBI Taxonomy" id="2968084"/>
    <lineage>
        <taxon>Bacteria</taxon>
        <taxon>Bacillati</taxon>
        <taxon>Actinomycetota</taxon>
        <taxon>Actinomycetes</taxon>
        <taxon>Micrococcales</taxon>
        <taxon>Cellulomonadaceae</taxon>
        <taxon>Cellulomonas</taxon>
    </lineage>
</organism>
<protein>
    <recommendedName>
        <fullName evidence="2">alpha-amylase</fullName>
        <ecNumber evidence="2">3.2.1.1</ecNumber>
    </recommendedName>
    <alternativeName>
        <fullName evidence="4">1,4-alpha-D-glucan glucanohydrolase</fullName>
    </alternativeName>
</protein>
<dbReference type="SUPFAM" id="SSF49452">
    <property type="entry name" value="Starch-binding domain-like"/>
    <property type="match status" value="2"/>
</dbReference>
<evidence type="ECO:0000256" key="3">
    <source>
        <dbReference type="ARBA" id="ARBA00022729"/>
    </source>
</evidence>
<dbReference type="Pfam" id="PF13620">
    <property type="entry name" value="CarboxypepD_reg"/>
    <property type="match status" value="2"/>
</dbReference>
<dbReference type="Gene3D" id="2.60.40.10">
    <property type="entry name" value="Immunoglobulins"/>
    <property type="match status" value="1"/>
</dbReference>
<evidence type="ECO:0000256" key="2">
    <source>
        <dbReference type="ARBA" id="ARBA00012595"/>
    </source>
</evidence>
<dbReference type="SUPFAM" id="SSF49478">
    <property type="entry name" value="Cna protein B-type domain"/>
    <property type="match status" value="1"/>
</dbReference>
<keyword evidence="3" id="KW-0732">Signal</keyword>
<accession>A0ABY5L5K6</accession>
<gene>
    <name evidence="6" type="ORF">NP064_09005</name>
</gene>
<evidence type="ECO:0000313" key="7">
    <source>
        <dbReference type="Proteomes" id="UP001316189"/>
    </source>
</evidence>
<evidence type="ECO:0000256" key="1">
    <source>
        <dbReference type="ARBA" id="ARBA00000548"/>
    </source>
</evidence>
<dbReference type="SUPFAM" id="SSF49464">
    <property type="entry name" value="Carboxypeptidase regulatory domain-like"/>
    <property type="match status" value="1"/>
</dbReference>
<dbReference type="InterPro" id="IPR032109">
    <property type="entry name" value="Big_3_5"/>
</dbReference>
<proteinExistence type="predicted"/>
<evidence type="ECO:0000256" key="4">
    <source>
        <dbReference type="ARBA" id="ARBA00030238"/>
    </source>
</evidence>
<dbReference type="InterPro" id="IPR008969">
    <property type="entry name" value="CarboxyPept-like_regulatory"/>
</dbReference>
<dbReference type="Pfam" id="PF16640">
    <property type="entry name" value="Big_3_5"/>
    <property type="match status" value="1"/>
</dbReference>
<feature type="domain" description="Bacterial Ig-like" evidence="5">
    <location>
        <begin position="1353"/>
        <end position="1442"/>
    </location>
</feature>
<evidence type="ECO:0000313" key="6">
    <source>
        <dbReference type="EMBL" id="UUI76961.1"/>
    </source>
</evidence>
<dbReference type="Proteomes" id="UP001316189">
    <property type="component" value="Chromosome"/>
</dbReference>
<keyword evidence="7" id="KW-1185">Reference proteome</keyword>
<evidence type="ECO:0000259" key="5">
    <source>
        <dbReference type="Pfam" id="PF16640"/>
    </source>
</evidence>
<dbReference type="Gene3D" id="2.60.40.1120">
    <property type="entry name" value="Carboxypeptidase-like, regulatory domain"/>
    <property type="match status" value="6"/>
</dbReference>
<comment type="catalytic activity">
    <reaction evidence="1">
        <text>Endohydrolysis of (1-&gt;4)-alpha-D-glucosidic linkages in polysaccharides containing three or more (1-&gt;4)-alpha-linked D-glucose units.</text>
        <dbReference type="EC" id="3.2.1.1"/>
    </reaction>
</comment>
<name>A0ABY5L5K6_9CELL</name>